<protein>
    <submittedName>
        <fullName evidence="2">Uncharacterized protein</fullName>
    </submittedName>
</protein>
<feature type="transmembrane region" description="Helical" evidence="1">
    <location>
        <begin position="98"/>
        <end position="115"/>
    </location>
</feature>
<evidence type="ECO:0000313" key="2">
    <source>
        <dbReference type="EMBL" id="STC77578.1"/>
    </source>
</evidence>
<feature type="transmembrane region" description="Helical" evidence="1">
    <location>
        <begin position="50"/>
        <end position="68"/>
    </location>
</feature>
<dbReference type="Proteomes" id="UP000254287">
    <property type="component" value="Unassembled WGS sequence"/>
</dbReference>
<feature type="transmembrane region" description="Helical" evidence="1">
    <location>
        <begin position="12"/>
        <end position="30"/>
    </location>
</feature>
<feature type="transmembrane region" description="Helical" evidence="1">
    <location>
        <begin position="75"/>
        <end position="92"/>
    </location>
</feature>
<keyword evidence="1" id="KW-0472">Membrane</keyword>
<keyword evidence="1" id="KW-0812">Transmembrane</keyword>
<proteinExistence type="predicted"/>
<dbReference type="RefSeq" id="WP_115021874.1">
    <property type="nucleotide sequence ID" value="NZ_CP069533.1"/>
</dbReference>
<name>A0A376CYH3_9CORY</name>
<gene>
    <name evidence="2" type="ORF">NCTC10289_01298</name>
    <name evidence="3" type="ORF">NCTC10289_02624</name>
</gene>
<accession>A0A376CYH3</accession>
<dbReference type="EMBL" id="UFXP01000001">
    <property type="protein sequence ID" value="STC77578.1"/>
    <property type="molecule type" value="Genomic_DNA"/>
</dbReference>
<evidence type="ECO:0000313" key="4">
    <source>
        <dbReference type="Proteomes" id="UP000254287"/>
    </source>
</evidence>
<evidence type="ECO:0000313" key="3">
    <source>
        <dbReference type="EMBL" id="STD79105.1"/>
    </source>
</evidence>
<sequence>MNRNWISSDAVGVFIIGMAALMRGISYMPFMVNQERSPAHLLEHIAPPTMWAWPWLISGVLCLAAIIYPRLTPPAVGAGIGLHFLWSVSFLAMGGRGWVTSIGYGAVTALALWAFSRGRLQYSAEVPVLKGD</sequence>
<reference evidence="2 4" key="1">
    <citation type="submission" date="2018-06" db="EMBL/GenBank/DDBJ databases">
        <authorList>
            <consortium name="Pathogen Informatics"/>
            <person name="Doyle S."/>
        </authorList>
    </citation>
    <scope>NUCLEOTIDE SEQUENCE [LARGE SCALE GENOMIC DNA]</scope>
    <source>
        <strain evidence="2 4">NCTC10289</strain>
    </source>
</reference>
<evidence type="ECO:0000256" key="1">
    <source>
        <dbReference type="SAM" id="Phobius"/>
    </source>
</evidence>
<dbReference type="EMBL" id="UFXP01000002">
    <property type="protein sequence ID" value="STD79105.1"/>
    <property type="molecule type" value="Genomic_DNA"/>
</dbReference>
<dbReference type="AlphaFoldDB" id="A0A376CYH3"/>
<keyword evidence="1" id="KW-1133">Transmembrane helix</keyword>
<organism evidence="2 4">
    <name type="scientific">Corynebacterium minutissimum</name>
    <dbReference type="NCBI Taxonomy" id="38301"/>
    <lineage>
        <taxon>Bacteria</taxon>
        <taxon>Bacillati</taxon>
        <taxon>Actinomycetota</taxon>
        <taxon>Actinomycetes</taxon>
        <taxon>Mycobacteriales</taxon>
        <taxon>Corynebacteriaceae</taxon>
        <taxon>Corynebacterium</taxon>
    </lineage>
</organism>